<evidence type="ECO:0000313" key="2">
    <source>
        <dbReference type="EMBL" id="KAA6300219.1"/>
    </source>
</evidence>
<evidence type="ECO:0000259" key="1">
    <source>
        <dbReference type="Pfam" id="PF03008"/>
    </source>
</evidence>
<reference evidence="2 3" key="1">
    <citation type="submission" date="2019-03" db="EMBL/GenBank/DDBJ databases">
        <title>Single cell metagenomics reveals metabolic interactions within the superorganism composed of flagellate Streblomastix strix and complex community of Bacteroidetes bacteria on its surface.</title>
        <authorList>
            <person name="Treitli S.C."/>
            <person name="Kolisko M."/>
            <person name="Husnik F."/>
            <person name="Keeling P."/>
            <person name="Hampl V."/>
        </authorList>
    </citation>
    <scope>NUCLEOTIDE SEQUENCE [LARGE SCALE GENOMIC DNA]</scope>
    <source>
        <strain evidence="2">St1</strain>
    </source>
</reference>
<dbReference type="InterPro" id="IPR004256">
    <property type="entry name" value="DUF234"/>
</dbReference>
<sequence length="163" mass="19659">MGGHLKRLEEDYELIAKKRPILAREGTQNLRYEITDHFLRFWFRYFEKYSSLIEISNFKALANIIKNDYTTYSGISLEYYFRQRMEESQEYRKIGSWWRSKGNPCEIDIVGIYTDNKKAVIAEVKRQQKNFKPELLQKKEEIIRNKILSTYEIQSKCLSMEDM</sequence>
<dbReference type="Pfam" id="PF03008">
    <property type="entry name" value="DUF234"/>
    <property type="match status" value="1"/>
</dbReference>
<accession>A0A5M8NY41</accession>
<protein>
    <recommendedName>
        <fullName evidence="1">DUF234 domain-containing protein</fullName>
    </recommendedName>
</protein>
<proteinExistence type="predicted"/>
<feature type="domain" description="DUF234" evidence="1">
    <location>
        <begin position="42"/>
        <end position="128"/>
    </location>
</feature>
<dbReference type="PANTHER" id="PTHR34704">
    <property type="entry name" value="ATPASE"/>
    <property type="match status" value="1"/>
</dbReference>
<dbReference type="EMBL" id="SNRX01000117">
    <property type="protein sequence ID" value="KAA6300219.1"/>
    <property type="molecule type" value="Genomic_DNA"/>
</dbReference>
<gene>
    <name evidence="2" type="ORF">EZS26_003634</name>
</gene>
<dbReference type="AlphaFoldDB" id="A0A5M8NY41"/>
<name>A0A5M8NY41_9BACT</name>
<comment type="caution">
    <text evidence="2">The sequence shown here is derived from an EMBL/GenBank/DDBJ whole genome shotgun (WGS) entry which is preliminary data.</text>
</comment>
<dbReference type="PANTHER" id="PTHR34704:SF1">
    <property type="entry name" value="ATPASE"/>
    <property type="match status" value="1"/>
</dbReference>
<organism evidence="2 3">
    <name type="scientific">Candidatus Ordinivivax streblomastigis</name>
    <dbReference type="NCBI Taxonomy" id="2540710"/>
    <lineage>
        <taxon>Bacteria</taxon>
        <taxon>Pseudomonadati</taxon>
        <taxon>Bacteroidota</taxon>
        <taxon>Bacteroidia</taxon>
        <taxon>Bacteroidales</taxon>
        <taxon>Candidatus Ordinivivax</taxon>
    </lineage>
</organism>
<evidence type="ECO:0000313" key="3">
    <source>
        <dbReference type="Proteomes" id="UP000324575"/>
    </source>
</evidence>
<dbReference type="Proteomes" id="UP000324575">
    <property type="component" value="Unassembled WGS sequence"/>
</dbReference>